<protein>
    <recommendedName>
        <fullName evidence="5">Hexosyltransferase</fullName>
    </recommendedName>
</protein>
<dbReference type="InterPro" id="IPR029044">
    <property type="entry name" value="Nucleotide-diphossugar_trans"/>
</dbReference>
<feature type="region of interest" description="Disordered" evidence="1">
    <location>
        <begin position="53"/>
        <end position="113"/>
    </location>
</feature>
<feature type="transmembrane region" description="Helical" evidence="2">
    <location>
        <begin position="29"/>
        <end position="49"/>
    </location>
</feature>
<accession>A0AAD7XFV1</accession>
<keyword evidence="2" id="KW-1133">Transmembrane helix</keyword>
<dbReference type="SUPFAM" id="SSF53448">
    <property type="entry name" value="Nucleotide-diphospho-sugar transferases"/>
    <property type="match status" value="1"/>
</dbReference>
<reference evidence="3" key="1">
    <citation type="submission" date="2023-01" db="EMBL/GenBank/DDBJ databases">
        <title>Metagenome sequencing of chrysophaentin producing Chrysophaeum taylorii.</title>
        <authorList>
            <person name="Davison J."/>
            <person name="Bewley C."/>
        </authorList>
    </citation>
    <scope>NUCLEOTIDE SEQUENCE</scope>
    <source>
        <strain evidence="3">NIES-1699</strain>
    </source>
</reference>
<evidence type="ECO:0000256" key="2">
    <source>
        <dbReference type="SAM" id="Phobius"/>
    </source>
</evidence>
<sequence>MRVRNDAARWLRRAQWSARRSAANRRRGTCFGVGIVLGLGMLAVAPLMLRDGNNNNNNNRSNNSREHGLATQDDAPGSRSGSGDLRGAYVETPETKEPARRRPVTTIPSTTSPERTRRVAYVVTVTDDGPFIDGAAVLAHSIRKSHERSRYEAVLCALVSPRVGSASRNALLFLGFGEVLEKELPINVSQIEGQTLRSLWSTDPKKGGCCGAWELLKLYAWTLTGYDRVVHVDMDCMLLQPIDELFEIDAPLVYTSDYNMMNQKQRARKIEPAVQGGFLVVKPSLDTFRSLVAVSQAGHWGGNYGSGWERSGIGGWWGGSTIQGLLPYYFSRVSTAPAVEVDRCVYDNMVDKAVVDPGPRVGASACRKTDLNDVKFVHFTVCQKPWTCNPNRDPDDADRLCLRLHQVCVATSRLRCRP</sequence>
<evidence type="ECO:0000313" key="3">
    <source>
        <dbReference type="EMBL" id="KAJ8599727.1"/>
    </source>
</evidence>
<dbReference type="PANTHER" id="PTHR11183">
    <property type="entry name" value="GLYCOGENIN SUBFAMILY MEMBER"/>
    <property type="match status" value="1"/>
</dbReference>
<dbReference type="InterPro" id="IPR050587">
    <property type="entry name" value="GNT1/Glycosyltrans_8"/>
</dbReference>
<dbReference type="EMBL" id="JAQMWT010000546">
    <property type="protein sequence ID" value="KAJ8599727.1"/>
    <property type="molecule type" value="Genomic_DNA"/>
</dbReference>
<gene>
    <name evidence="3" type="ORF">CTAYLR_003389</name>
</gene>
<proteinExistence type="predicted"/>
<comment type="caution">
    <text evidence="3">The sequence shown here is derived from an EMBL/GenBank/DDBJ whole genome shotgun (WGS) entry which is preliminary data.</text>
</comment>
<keyword evidence="2" id="KW-0472">Membrane</keyword>
<keyword evidence="2" id="KW-0812">Transmembrane</keyword>
<dbReference type="AlphaFoldDB" id="A0AAD7XFV1"/>
<feature type="compositionally biased region" description="Low complexity" evidence="1">
    <location>
        <begin position="53"/>
        <end position="62"/>
    </location>
</feature>
<evidence type="ECO:0000313" key="4">
    <source>
        <dbReference type="Proteomes" id="UP001230188"/>
    </source>
</evidence>
<dbReference type="Gene3D" id="3.90.550.10">
    <property type="entry name" value="Spore Coat Polysaccharide Biosynthesis Protein SpsA, Chain A"/>
    <property type="match status" value="1"/>
</dbReference>
<organism evidence="3 4">
    <name type="scientific">Chrysophaeum taylorii</name>
    <dbReference type="NCBI Taxonomy" id="2483200"/>
    <lineage>
        <taxon>Eukaryota</taxon>
        <taxon>Sar</taxon>
        <taxon>Stramenopiles</taxon>
        <taxon>Ochrophyta</taxon>
        <taxon>Pelagophyceae</taxon>
        <taxon>Pelagomonadales</taxon>
        <taxon>Pelagomonadaceae</taxon>
        <taxon>Chrysophaeum</taxon>
    </lineage>
</organism>
<name>A0AAD7XFV1_9STRA</name>
<evidence type="ECO:0000256" key="1">
    <source>
        <dbReference type="SAM" id="MobiDB-lite"/>
    </source>
</evidence>
<keyword evidence="4" id="KW-1185">Reference proteome</keyword>
<dbReference type="Proteomes" id="UP001230188">
    <property type="component" value="Unassembled WGS sequence"/>
</dbReference>
<evidence type="ECO:0008006" key="5">
    <source>
        <dbReference type="Google" id="ProtNLM"/>
    </source>
</evidence>